<evidence type="ECO:0000313" key="4">
    <source>
        <dbReference type="Proteomes" id="UP000197138"/>
    </source>
</evidence>
<dbReference type="InterPro" id="IPR025315">
    <property type="entry name" value="DUF4220"/>
</dbReference>
<feature type="transmembrane region" description="Helical" evidence="1">
    <location>
        <begin position="144"/>
        <end position="166"/>
    </location>
</feature>
<feature type="transmembrane region" description="Helical" evidence="1">
    <location>
        <begin position="13"/>
        <end position="35"/>
    </location>
</feature>
<dbReference type="Pfam" id="PF13968">
    <property type="entry name" value="DUF4220"/>
    <property type="match status" value="1"/>
</dbReference>
<dbReference type="PANTHER" id="PTHR31325">
    <property type="entry name" value="OS01G0798800 PROTEIN-RELATED"/>
    <property type="match status" value="1"/>
</dbReference>
<feature type="transmembrane region" description="Helical" evidence="1">
    <location>
        <begin position="47"/>
        <end position="67"/>
    </location>
</feature>
<sequence length="325" mass="36693">MALSHFRKSWLDFSLRILVPLSILLQFLLLVVTCGHQKRFRPFVCRSILWVLYSLAEWIAIYCLGVISFKVSVSIMTSKTIHEEASIIALWAQILLSSLGGCDTITAYSLEDNELWGRKSLAAAFQVGGSIFLIPLAWHPSDNYLSYLSIAMLVVAALSCFERVYVHYKASKNALTKSMLSPPNPGPDYHKFIEEYSSRKEEGYRMTLYEIAQIPDPTSIRPEQDTSNDDAANLVQARALFPVFQQLFVDLILSDNDMIASINFFCGLTPLNAFRIVEMEIQTMSHLLHTKAKIFDAQEPALLTADLMQPPILCFEQANRQVNNA</sequence>
<organism evidence="3 4">
    <name type="scientific">Punica granatum</name>
    <name type="common">Pomegranate</name>
    <dbReference type="NCBI Taxonomy" id="22663"/>
    <lineage>
        <taxon>Eukaryota</taxon>
        <taxon>Viridiplantae</taxon>
        <taxon>Streptophyta</taxon>
        <taxon>Embryophyta</taxon>
        <taxon>Tracheophyta</taxon>
        <taxon>Spermatophyta</taxon>
        <taxon>Magnoliopsida</taxon>
        <taxon>eudicotyledons</taxon>
        <taxon>Gunneridae</taxon>
        <taxon>Pentapetalae</taxon>
        <taxon>rosids</taxon>
        <taxon>malvids</taxon>
        <taxon>Myrtales</taxon>
        <taxon>Lythraceae</taxon>
        <taxon>Punica</taxon>
    </lineage>
</organism>
<reference evidence="4" key="1">
    <citation type="journal article" date="2017" name="Plant J.">
        <title>The pomegranate (Punica granatum L.) genome and the genomics of punicalagin biosynthesis.</title>
        <authorList>
            <person name="Qin G."/>
            <person name="Xu C."/>
            <person name="Ming R."/>
            <person name="Tang H."/>
            <person name="Guyot R."/>
            <person name="Kramer E.M."/>
            <person name="Hu Y."/>
            <person name="Yi X."/>
            <person name="Qi Y."/>
            <person name="Xu X."/>
            <person name="Gao Z."/>
            <person name="Pan H."/>
            <person name="Jian J."/>
            <person name="Tian Y."/>
            <person name="Yue Z."/>
            <person name="Xu Y."/>
        </authorList>
    </citation>
    <scope>NUCLEOTIDE SEQUENCE [LARGE SCALE GENOMIC DNA]</scope>
    <source>
        <strain evidence="4">cv. Dabenzi</strain>
    </source>
</reference>
<name>A0A218XMA7_PUNGR</name>
<keyword evidence="1" id="KW-0812">Transmembrane</keyword>
<dbReference type="EMBL" id="MTKT01001094">
    <property type="protein sequence ID" value="OWM86044.1"/>
    <property type="molecule type" value="Genomic_DNA"/>
</dbReference>
<evidence type="ECO:0000259" key="2">
    <source>
        <dbReference type="Pfam" id="PF13968"/>
    </source>
</evidence>
<gene>
    <name evidence="3" type="ORF">CDL15_Pgr027270</name>
</gene>
<keyword evidence="1" id="KW-0472">Membrane</keyword>
<evidence type="ECO:0000313" key="3">
    <source>
        <dbReference type="EMBL" id="OWM86044.1"/>
    </source>
</evidence>
<protein>
    <recommendedName>
        <fullName evidence="2">DUF4220 domain-containing protein</fullName>
    </recommendedName>
</protein>
<feature type="domain" description="DUF4220" evidence="2">
    <location>
        <begin position="50"/>
        <end position="296"/>
    </location>
</feature>
<evidence type="ECO:0000256" key="1">
    <source>
        <dbReference type="SAM" id="Phobius"/>
    </source>
</evidence>
<proteinExistence type="predicted"/>
<dbReference type="Proteomes" id="UP000197138">
    <property type="component" value="Unassembled WGS sequence"/>
</dbReference>
<keyword evidence="1" id="KW-1133">Transmembrane helix</keyword>
<comment type="caution">
    <text evidence="3">The sequence shown here is derived from an EMBL/GenBank/DDBJ whole genome shotgun (WGS) entry which is preliminary data.</text>
</comment>
<dbReference type="AlphaFoldDB" id="A0A218XMA7"/>
<accession>A0A218XMA7</accession>